<evidence type="ECO:0000259" key="5">
    <source>
        <dbReference type="PROSITE" id="PS50056"/>
    </source>
</evidence>
<dbReference type="AlphaFoldDB" id="A0AAE0ZGH6"/>
<dbReference type="InterPro" id="IPR050561">
    <property type="entry name" value="PTP"/>
</dbReference>
<feature type="domain" description="Tyrosine-protein phosphatase" evidence="4">
    <location>
        <begin position="79"/>
        <end position="250"/>
    </location>
</feature>
<sequence length="701" mass="79352">MNPDPDEHVHPGEEEMEWGEGISVKKREKKPQSRYWAISEQARKMFPGERQCKMFCGGKHCKYCTPDNWTEKEMVINGLYSHWVTDNILAMARMSDANIDKFKFLEQFEDLGVKTVINLQEPGEHAHCGAGNGPGGFSYDPQRLMAAKMFFYNFVMKDYGVAPMPTLLDTVKVMQFAVSVGKVAVHCHAGLGRTGLIIACYLIYNNRISARKAIQYVRSRRPGAIQTKQQVMTCHEFEQYLQVYFIVFTTKIPNAHPVSFSLFLVRQRQLLHGYEARKLKHIPKVVYVCCERLLELCGKGSALTSLRNTLIDPLPEDLLSLPEGCSPRISKNTLNRHEHKKLLQTFSLGLPGSGGEEHALRNSRANSLKVKERGIKESLSSSRINDIKSIDQNLLGVSSPALTRSLKSLDISPGPRTKLQARRDRISGSAQSMEKKKKRTNTEHTDFKGSNGAANGKKLYGTEEAVNDERDEDSDDLITYGQTEEDYEMPKLLAAKEVGKAEEAEMNMYVKTSSLSKTESLSVVMTAQEVCEAAIVLDNTTDVLNQIEHYKDLLNKSHQGWQALAAEENPAIICGLMSSWLDHLHEPVLRYQDIISIIGNEDNLDRTFLSLETSTRYLLEYFLLVLCKFDPVSPSSLSAMIELFLSNLCQRRLGLGYVTWPSVNRDSARMEGKPDYADDLFRLFYLQIPFIRNKYLGDWTK</sequence>
<comment type="caution">
    <text evidence="6">The sequence shown here is derived from an EMBL/GenBank/DDBJ whole genome shotgun (WGS) entry which is preliminary data.</text>
</comment>
<dbReference type="InterPro" id="IPR029021">
    <property type="entry name" value="Prot-tyrosine_phosphatase-like"/>
</dbReference>
<name>A0AAE0ZGH6_9GAST</name>
<evidence type="ECO:0000256" key="1">
    <source>
        <dbReference type="ARBA" id="ARBA00022801"/>
    </source>
</evidence>
<protein>
    <recommendedName>
        <fullName evidence="8">Protein tyrosine phosphatase domain-containing protein 1</fullName>
    </recommendedName>
</protein>
<keyword evidence="7" id="KW-1185">Reference proteome</keyword>
<keyword evidence="2" id="KW-0904">Protein phosphatase</keyword>
<dbReference type="InterPro" id="IPR000387">
    <property type="entry name" value="Tyr_Pase_dom"/>
</dbReference>
<dbReference type="GO" id="GO:0004725">
    <property type="term" value="F:protein tyrosine phosphatase activity"/>
    <property type="evidence" value="ECO:0007669"/>
    <property type="project" value="InterPro"/>
</dbReference>
<dbReference type="InterPro" id="IPR049573">
    <property type="entry name" value="PTPDC1_PTP"/>
</dbReference>
<gene>
    <name evidence="6" type="ORF">RRG08_031132</name>
</gene>
<dbReference type="Gene3D" id="3.90.190.10">
    <property type="entry name" value="Protein tyrosine phosphatase superfamily"/>
    <property type="match status" value="1"/>
</dbReference>
<dbReference type="Proteomes" id="UP001283361">
    <property type="component" value="Unassembled WGS sequence"/>
</dbReference>
<dbReference type="PANTHER" id="PTHR23339">
    <property type="entry name" value="TYROSINE SPECIFIC PROTEIN PHOSPHATASE AND DUAL SPECIFICITY PROTEIN PHOSPHATASE"/>
    <property type="match status" value="1"/>
</dbReference>
<dbReference type="PROSITE" id="PS50054">
    <property type="entry name" value="TYR_PHOSPHATASE_DUAL"/>
    <property type="match status" value="1"/>
</dbReference>
<dbReference type="SMART" id="SM00404">
    <property type="entry name" value="PTPc_motif"/>
    <property type="match status" value="1"/>
</dbReference>
<feature type="region of interest" description="Disordered" evidence="3">
    <location>
        <begin position="1"/>
        <end position="25"/>
    </location>
</feature>
<evidence type="ECO:0008006" key="8">
    <source>
        <dbReference type="Google" id="ProtNLM"/>
    </source>
</evidence>
<feature type="compositionally biased region" description="Basic and acidic residues" evidence="3">
    <location>
        <begin position="1"/>
        <end position="13"/>
    </location>
</feature>
<dbReference type="Pfam" id="PF00782">
    <property type="entry name" value="DSPc"/>
    <property type="match status" value="1"/>
</dbReference>
<dbReference type="SMART" id="SM00195">
    <property type="entry name" value="DSPc"/>
    <property type="match status" value="1"/>
</dbReference>
<dbReference type="FunFam" id="3.90.190.10:FF:000157">
    <property type="entry name" value="Protein-tyrosine phosphatase"/>
    <property type="match status" value="1"/>
</dbReference>
<dbReference type="InterPro" id="IPR000340">
    <property type="entry name" value="Dual-sp_phosphatase_cat-dom"/>
</dbReference>
<evidence type="ECO:0000313" key="6">
    <source>
        <dbReference type="EMBL" id="KAK3768341.1"/>
    </source>
</evidence>
<keyword evidence="1" id="KW-0378">Hydrolase</keyword>
<dbReference type="PROSITE" id="PS00383">
    <property type="entry name" value="TYR_PHOSPHATASE_1"/>
    <property type="match status" value="1"/>
</dbReference>
<dbReference type="InterPro" id="IPR000242">
    <property type="entry name" value="PTP_cat"/>
</dbReference>
<dbReference type="PRINTS" id="PR00700">
    <property type="entry name" value="PRTYPHPHTASE"/>
</dbReference>
<reference evidence="6" key="1">
    <citation type="journal article" date="2023" name="G3 (Bethesda)">
        <title>A reference genome for the long-term kleptoplast-retaining sea slug Elysia crispata morphotype clarki.</title>
        <authorList>
            <person name="Eastman K.E."/>
            <person name="Pendleton A.L."/>
            <person name="Shaikh M.A."/>
            <person name="Suttiyut T."/>
            <person name="Ogas R."/>
            <person name="Tomko P."/>
            <person name="Gavelis G."/>
            <person name="Widhalm J.R."/>
            <person name="Wisecaver J.H."/>
        </authorList>
    </citation>
    <scope>NUCLEOTIDE SEQUENCE</scope>
    <source>
        <strain evidence="6">ECLA1</strain>
    </source>
</reference>
<organism evidence="6 7">
    <name type="scientific">Elysia crispata</name>
    <name type="common">lettuce slug</name>
    <dbReference type="NCBI Taxonomy" id="231223"/>
    <lineage>
        <taxon>Eukaryota</taxon>
        <taxon>Metazoa</taxon>
        <taxon>Spiralia</taxon>
        <taxon>Lophotrochozoa</taxon>
        <taxon>Mollusca</taxon>
        <taxon>Gastropoda</taxon>
        <taxon>Heterobranchia</taxon>
        <taxon>Euthyneura</taxon>
        <taxon>Panpulmonata</taxon>
        <taxon>Sacoglossa</taxon>
        <taxon>Placobranchoidea</taxon>
        <taxon>Plakobranchidae</taxon>
        <taxon>Elysia</taxon>
    </lineage>
</organism>
<dbReference type="InterPro" id="IPR003595">
    <property type="entry name" value="Tyr_Pase_cat"/>
</dbReference>
<dbReference type="InterPro" id="IPR016130">
    <property type="entry name" value="Tyr_Pase_AS"/>
</dbReference>
<feature type="region of interest" description="Disordered" evidence="3">
    <location>
        <begin position="407"/>
        <end position="457"/>
    </location>
</feature>
<dbReference type="InterPro" id="IPR020422">
    <property type="entry name" value="TYR_PHOSPHATASE_DUAL_dom"/>
</dbReference>
<evidence type="ECO:0000256" key="3">
    <source>
        <dbReference type="SAM" id="MobiDB-lite"/>
    </source>
</evidence>
<dbReference type="CDD" id="cd14506">
    <property type="entry name" value="PTP_PTPDC1"/>
    <property type="match status" value="1"/>
</dbReference>
<feature type="domain" description="Tyrosine specific protein phosphatases" evidence="5">
    <location>
        <begin position="165"/>
        <end position="232"/>
    </location>
</feature>
<accession>A0AAE0ZGH6</accession>
<dbReference type="GO" id="GO:0060271">
    <property type="term" value="P:cilium assembly"/>
    <property type="evidence" value="ECO:0007669"/>
    <property type="project" value="InterPro"/>
</dbReference>
<proteinExistence type="predicted"/>
<dbReference type="SUPFAM" id="SSF52799">
    <property type="entry name" value="(Phosphotyrosine protein) phosphatases II"/>
    <property type="match status" value="1"/>
</dbReference>
<evidence type="ECO:0000259" key="4">
    <source>
        <dbReference type="PROSITE" id="PS50054"/>
    </source>
</evidence>
<evidence type="ECO:0000256" key="2">
    <source>
        <dbReference type="ARBA" id="ARBA00022912"/>
    </source>
</evidence>
<dbReference type="EMBL" id="JAWDGP010004062">
    <property type="protein sequence ID" value="KAK3768341.1"/>
    <property type="molecule type" value="Genomic_DNA"/>
</dbReference>
<evidence type="ECO:0000313" key="7">
    <source>
        <dbReference type="Proteomes" id="UP001283361"/>
    </source>
</evidence>
<dbReference type="PROSITE" id="PS50056">
    <property type="entry name" value="TYR_PHOSPHATASE_2"/>
    <property type="match status" value="1"/>
</dbReference>